<name>A0A1I5BNS7_9RHOB</name>
<reference evidence="2" key="1">
    <citation type="submission" date="2016-10" db="EMBL/GenBank/DDBJ databases">
        <authorList>
            <person name="Varghese N."/>
            <person name="Submissions S."/>
        </authorList>
    </citation>
    <scope>NUCLEOTIDE SEQUENCE [LARGE SCALE GENOMIC DNA]</scope>
    <source>
        <strain evidence="2">DSM 28463</strain>
    </source>
</reference>
<protein>
    <recommendedName>
        <fullName evidence="3">Mannitol repressor</fullName>
    </recommendedName>
</protein>
<sequence length="152" mass="17220">MATRDELYAKFGITAEAAQLFETELGTLLLSVSAIENGWHLTPDPVNARKALDQIEAHTLGRLLGVLRGKVAFDEHLEERFASALKARNRLNHGFYERHNFKIQTDEGRDVMIADLEELHEELFQVWRMASGLTAVMAKLVIKLRSDPPNDH</sequence>
<dbReference type="EMBL" id="FOVP01000008">
    <property type="protein sequence ID" value="SFN76317.1"/>
    <property type="molecule type" value="Genomic_DNA"/>
</dbReference>
<evidence type="ECO:0008006" key="3">
    <source>
        <dbReference type="Google" id="ProtNLM"/>
    </source>
</evidence>
<keyword evidence="2" id="KW-1185">Reference proteome</keyword>
<evidence type="ECO:0000313" key="2">
    <source>
        <dbReference type="Proteomes" id="UP000198599"/>
    </source>
</evidence>
<dbReference type="OrthoDB" id="7851935at2"/>
<proteinExistence type="predicted"/>
<evidence type="ECO:0000313" key="1">
    <source>
        <dbReference type="EMBL" id="SFN76317.1"/>
    </source>
</evidence>
<dbReference type="Proteomes" id="UP000198599">
    <property type="component" value="Unassembled WGS sequence"/>
</dbReference>
<accession>A0A1I5BNS7</accession>
<dbReference type="AlphaFoldDB" id="A0A1I5BNS7"/>
<gene>
    <name evidence="1" type="ORF">SAMN04487859_108116</name>
</gene>
<dbReference type="RefSeq" id="WP_143076317.1">
    <property type="nucleotide sequence ID" value="NZ_FOVP01000008.1"/>
</dbReference>
<organism evidence="1 2">
    <name type="scientific">Roseovarius lutimaris</name>
    <dbReference type="NCBI Taxonomy" id="1005928"/>
    <lineage>
        <taxon>Bacteria</taxon>
        <taxon>Pseudomonadati</taxon>
        <taxon>Pseudomonadota</taxon>
        <taxon>Alphaproteobacteria</taxon>
        <taxon>Rhodobacterales</taxon>
        <taxon>Roseobacteraceae</taxon>
        <taxon>Roseovarius</taxon>
    </lineage>
</organism>